<organism evidence="1">
    <name type="scientific">Setaria italica</name>
    <name type="common">Foxtail millet</name>
    <name type="synonym">Panicum italicum</name>
    <dbReference type="NCBI Taxonomy" id="4555"/>
    <lineage>
        <taxon>Eukaryota</taxon>
        <taxon>Viridiplantae</taxon>
        <taxon>Streptophyta</taxon>
        <taxon>Embryophyta</taxon>
        <taxon>Tracheophyta</taxon>
        <taxon>Spermatophyta</taxon>
        <taxon>Magnoliopsida</taxon>
        <taxon>Liliopsida</taxon>
        <taxon>Poales</taxon>
        <taxon>Poaceae</taxon>
        <taxon>PACMAD clade</taxon>
        <taxon>Panicoideae</taxon>
        <taxon>Panicodae</taxon>
        <taxon>Paniceae</taxon>
        <taxon>Cenchrinae</taxon>
        <taxon>Setaria</taxon>
    </lineage>
</organism>
<proteinExistence type="predicted"/>
<gene>
    <name evidence="1" type="ORF">SETIT_2G046900v2</name>
</gene>
<name>A0A368PW31_SETIT</name>
<sequence length="40" mass="4721">MMKLFSTKMIQCIRNEQQCTLHNFCVKVKCGSGRNRFQPN</sequence>
<evidence type="ECO:0000313" key="1">
    <source>
        <dbReference type="EMBL" id="RCV09658.1"/>
    </source>
</evidence>
<dbReference type="EMBL" id="CM003529">
    <property type="protein sequence ID" value="RCV09658.1"/>
    <property type="molecule type" value="Genomic_DNA"/>
</dbReference>
<reference evidence="1" key="2">
    <citation type="submission" date="2015-07" db="EMBL/GenBank/DDBJ databases">
        <authorList>
            <person name="Noorani M."/>
        </authorList>
    </citation>
    <scope>NUCLEOTIDE SEQUENCE</scope>
    <source>
        <strain evidence="1">Yugu1</strain>
    </source>
</reference>
<dbReference type="AlphaFoldDB" id="A0A368PW31"/>
<reference evidence="1" key="1">
    <citation type="journal article" date="2012" name="Nat. Biotechnol.">
        <title>Reference genome sequence of the model plant Setaria.</title>
        <authorList>
            <person name="Bennetzen J.L."/>
            <person name="Schmutz J."/>
            <person name="Wang H."/>
            <person name="Percifield R."/>
            <person name="Hawkins J."/>
            <person name="Pontaroli A.C."/>
            <person name="Estep M."/>
            <person name="Feng L."/>
            <person name="Vaughn J.N."/>
            <person name="Grimwood J."/>
            <person name="Jenkins J."/>
            <person name="Barry K."/>
            <person name="Lindquist E."/>
            <person name="Hellsten U."/>
            <person name="Deshpande S."/>
            <person name="Wang X."/>
            <person name="Wu X."/>
            <person name="Mitros T."/>
            <person name="Triplett J."/>
            <person name="Yang X."/>
            <person name="Ye C.Y."/>
            <person name="Mauro-Herrera M."/>
            <person name="Wang L."/>
            <person name="Li P."/>
            <person name="Sharma M."/>
            <person name="Sharma R."/>
            <person name="Ronald P.C."/>
            <person name="Panaud O."/>
            <person name="Kellogg E.A."/>
            <person name="Brutnell T.P."/>
            <person name="Doust A.N."/>
            <person name="Tuskan G.A."/>
            <person name="Rokhsar D."/>
            <person name="Devos K.M."/>
        </authorList>
    </citation>
    <scope>NUCLEOTIDE SEQUENCE [LARGE SCALE GENOMIC DNA]</scope>
    <source>
        <strain evidence="1">Yugu1</strain>
    </source>
</reference>
<accession>A0A368PW31</accession>
<protein>
    <submittedName>
        <fullName evidence="1">Uncharacterized protein</fullName>
    </submittedName>
</protein>